<protein>
    <submittedName>
        <fullName evidence="1">PAS domain-containing protein</fullName>
    </submittedName>
</protein>
<dbReference type="InterPro" id="IPR009922">
    <property type="entry name" value="DUF1457"/>
</dbReference>
<gene>
    <name evidence="1" type="ORF">HBA54_00665</name>
</gene>
<dbReference type="AlphaFoldDB" id="A0A967EWJ2"/>
<evidence type="ECO:0000313" key="2">
    <source>
        <dbReference type="Proteomes" id="UP000761264"/>
    </source>
</evidence>
<proteinExistence type="predicted"/>
<keyword evidence="2" id="KW-1185">Reference proteome</keyword>
<dbReference type="EMBL" id="JAAQPH010000001">
    <property type="protein sequence ID" value="NIA67098.1"/>
    <property type="molecule type" value="Genomic_DNA"/>
</dbReference>
<name>A0A967EWJ2_9PROT</name>
<dbReference type="Pfam" id="PF07310">
    <property type="entry name" value="PAS_5"/>
    <property type="match status" value="1"/>
</dbReference>
<accession>A0A967EWJ2</accession>
<dbReference type="Proteomes" id="UP000761264">
    <property type="component" value="Unassembled WGS sequence"/>
</dbReference>
<sequence length="167" mass="18654">MPDNKLQRLFAYWQKLCRDERMPSRRDIDPVEIPDLLPNIFLLDVVGDGEDFVFRLAGTLVEDAFSMTLHGKSIAEIQRQAGSTGIPDAHHIEVARGGGPRYQEGNMPVAGREHWMIHRLLLPLASDGETVDVLMGGAIFLLGGQESDRTAEPWQTAQQVNKVQSKH</sequence>
<comment type="caution">
    <text evidence="1">The sequence shown here is derived from an EMBL/GenBank/DDBJ whole genome shotgun (WGS) entry which is preliminary data.</text>
</comment>
<organism evidence="1 2">
    <name type="scientific">Pelagibius litoralis</name>
    <dbReference type="NCBI Taxonomy" id="374515"/>
    <lineage>
        <taxon>Bacteria</taxon>
        <taxon>Pseudomonadati</taxon>
        <taxon>Pseudomonadota</taxon>
        <taxon>Alphaproteobacteria</taxon>
        <taxon>Rhodospirillales</taxon>
        <taxon>Rhodovibrionaceae</taxon>
        <taxon>Pelagibius</taxon>
    </lineage>
</organism>
<evidence type="ECO:0000313" key="1">
    <source>
        <dbReference type="EMBL" id="NIA67098.1"/>
    </source>
</evidence>
<reference evidence="1" key="1">
    <citation type="submission" date="2020-03" db="EMBL/GenBank/DDBJ databases">
        <title>Genome of Pelagibius litoralis DSM 21314T.</title>
        <authorList>
            <person name="Wang G."/>
        </authorList>
    </citation>
    <scope>NUCLEOTIDE SEQUENCE</scope>
    <source>
        <strain evidence="1">DSM 21314</strain>
    </source>
</reference>